<proteinExistence type="predicted"/>
<accession>A0A238VKH4</accession>
<dbReference type="Pfam" id="PF13432">
    <property type="entry name" value="TPR_16"/>
    <property type="match status" value="2"/>
</dbReference>
<dbReference type="SMART" id="SM00028">
    <property type="entry name" value="TPR"/>
    <property type="match status" value="6"/>
</dbReference>
<dbReference type="Gene3D" id="1.25.40.10">
    <property type="entry name" value="Tetratricopeptide repeat domain"/>
    <property type="match status" value="2"/>
</dbReference>
<dbReference type="PANTHER" id="PTHR12558:SF13">
    <property type="entry name" value="CELL DIVISION CYCLE PROTEIN 27 HOMOLOG"/>
    <property type="match status" value="1"/>
</dbReference>
<dbReference type="InterPro" id="IPR011990">
    <property type="entry name" value="TPR-like_helical_dom_sf"/>
</dbReference>
<dbReference type="InterPro" id="IPR019734">
    <property type="entry name" value="TPR_rpt"/>
</dbReference>
<reference evidence="2 3" key="1">
    <citation type="submission" date="2017-06" db="EMBL/GenBank/DDBJ databases">
        <authorList>
            <person name="Kim H.J."/>
            <person name="Triplett B.A."/>
        </authorList>
    </citation>
    <scope>NUCLEOTIDE SEQUENCE [LARGE SCALE GENOMIC DNA]</scope>
    <source>
        <strain evidence="2 3">DSM 29052</strain>
    </source>
</reference>
<sequence>MSNRAYHILQGAVLAIALGFPAAGSANSLAGGYLAARQATYSGDYKAAADYYGKAILFDPANGEMLERAVLSNISLGDFERAVAFADRMSEQGLASQIAYMAQMAGYAKAEDYTDIIKQVSDNKGVGPLVDGLARAWAELGQGDMSAALVQFDEVAKSDGLGAFAAYHKALALASVGDFEGAEAIFASNAAGGMQMTRRAVMARAEILSQLERNNDAVTLIEDAFGPDIDPGLEEMRGKLAAGETLPFSHVRSARDGLAEVFYTLAGALSNEQNDDFTLMYVRVAEYVRPDHIDALMLSAELLEKLGQYDLAVQAFKKVPRDIPTYYAAELGRANALRQSGKVDAAVEVLEQLAETHGHLAVVQSTLGDVMRLLERYDEAVTSYTAAIDTFDSPDQAQWFLYYARGIANERLSNWDASESDFRKALELNPEQPQVLNYLGYSLVEKKEKLDEALAMIERAVAAQPDQGYIVDSLGWALFRLGRYEDSVGHMEHAAELMAVDPVVNDHLGDVYWAVGRKLEARFQWRRALSFVDFEQMTEEADPVRIRRKLEVGLDQLLSEEGSPPLSAVTETDGN</sequence>
<dbReference type="Pfam" id="PF13174">
    <property type="entry name" value="TPR_6"/>
    <property type="match status" value="1"/>
</dbReference>
<dbReference type="AlphaFoldDB" id="A0A238VKH4"/>
<dbReference type="SUPFAM" id="SSF48452">
    <property type="entry name" value="TPR-like"/>
    <property type="match status" value="3"/>
</dbReference>
<name>A0A238VKH4_9RHOB</name>
<protein>
    <submittedName>
        <fullName evidence="2">Flp pilus assembly protein TadD, contains TPR repeats</fullName>
    </submittedName>
</protein>
<keyword evidence="3" id="KW-1185">Reference proteome</keyword>
<dbReference type="RefSeq" id="WP_089269236.1">
    <property type="nucleotide sequence ID" value="NZ_FZNN01000002.1"/>
</dbReference>
<dbReference type="PROSITE" id="PS50005">
    <property type="entry name" value="TPR"/>
    <property type="match status" value="1"/>
</dbReference>
<dbReference type="Proteomes" id="UP000198417">
    <property type="component" value="Unassembled WGS sequence"/>
</dbReference>
<gene>
    <name evidence="2" type="ORF">SAMN06265370_102286</name>
</gene>
<evidence type="ECO:0000313" key="3">
    <source>
        <dbReference type="Proteomes" id="UP000198417"/>
    </source>
</evidence>
<dbReference type="OrthoDB" id="9766710at2"/>
<organism evidence="2 3">
    <name type="scientific">Puniceibacterium sediminis</name>
    <dbReference type="NCBI Taxonomy" id="1608407"/>
    <lineage>
        <taxon>Bacteria</taxon>
        <taxon>Pseudomonadati</taxon>
        <taxon>Pseudomonadota</taxon>
        <taxon>Alphaproteobacteria</taxon>
        <taxon>Rhodobacterales</taxon>
        <taxon>Paracoccaceae</taxon>
        <taxon>Puniceibacterium</taxon>
    </lineage>
</organism>
<dbReference type="EMBL" id="FZNN01000002">
    <property type="protein sequence ID" value="SNR34607.1"/>
    <property type="molecule type" value="Genomic_DNA"/>
</dbReference>
<dbReference type="PANTHER" id="PTHR12558">
    <property type="entry name" value="CELL DIVISION CYCLE 16,23,27"/>
    <property type="match status" value="1"/>
</dbReference>
<keyword evidence="1" id="KW-0802">TPR repeat</keyword>
<evidence type="ECO:0000313" key="2">
    <source>
        <dbReference type="EMBL" id="SNR34607.1"/>
    </source>
</evidence>
<evidence type="ECO:0000256" key="1">
    <source>
        <dbReference type="PROSITE-ProRule" id="PRU00339"/>
    </source>
</evidence>
<feature type="repeat" description="TPR" evidence="1">
    <location>
        <begin position="399"/>
        <end position="432"/>
    </location>
</feature>